<accession>A0A183DP21</accession>
<name>A0A183DP21_9BILA</name>
<dbReference type="Proteomes" id="UP000271098">
    <property type="component" value="Unassembled WGS sequence"/>
</dbReference>
<dbReference type="WBParaSite" id="GPUH_0001047501-mRNA-1">
    <property type="protein sequence ID" value="GPUH_0001047501-mRNA-1"/>
    <property type="gene ID" value="GPUH_0001047501"/>
</dbReference>
<evidence type="ECO:0000313" key="2">
    <source>
        <dbReference type="Proteomes" id="UP000271098"/>
    </source>
</evidence>
<evidence type="ECO:0000313" key="3">
    <source>
        <dbReference type="WBParaSite" id="GPUH_0001047501-mRNA-1"/>
    </source>
</evidence>
<evidence type="ECO:0000313" key="1">
    <source>
        <dbReference type="EMBL" id="VDN17475.1"/>
    </source>
</evidence>
<organism evidence="3">
    <name type="scientific">Gongylonema pulchrum</name>
    <dbReference type="NCBI Taxonomy" id="637853"/>
    <lineage>
        <taxon>Eukaryota</taxon>
        <taxon>Metazoa</taxon>
        <taxon>Ecdysozoa</taxon>
        <taxon>Nematoda</taxon>
        <taxon>Chromadorea</taxon>
        <taxon>Rhabditida</taxon>
        <taxon>Spirurina</taxon>
        <taxon>Spiruromorpha</taxon>
        <taxon>Spiruroidea</taxon>
        <taxon>Gongylonematidae</taxon>
        <taxon>Gongylonema</taxon>
    </lineage>
</organism>
<dbReference type="EMBL" id="UYRT01077987">
    <property type="protein sequence ID" value="VDN17475.1"/>
    <property type="molecule type" value="Genomic_DNA"/>
</dbReference>
<protein>
    <submittedName>
        <fullName evidence="3">Ras-GEF domain-containing protein</fullName>
    </submittedName>
</protein>
<sequence>MPDPTDYIILQQIQQENELLESQTQVSNVLANLDSMSEKVDFEIPDTLRDSVHQVETFYDDFNPRIKYQELIQKLLQTALLPIFFADSTRMLLRTRILFKFRDRALKYLAVIYKHQAKLLWSSIGAVLPDAIAQ</sequence>
<reference evidence="1 2" key="2">
    <citation type="submission" date="2018-11" db="EMBL/GenBank/DDBJ databases">
        <authorList>
            <consortium name="Pathogen Informatics"/>
        </authorList>
    </citation>
    <scope>NUCLEOTIDE SEQUENCE [LARGE SCALE GENOMIC DNA]</scope>
</reference>
<gene>
    <name evidence="1" type="ORF">GPUH_LOCUS10462</name>
</gene>
<keyword evidence="2" id="KW-1185">Reference proteome</keyword>
<dbReference type="AlphaFoldDB" id="A0A183DP21"/>
<reference evidence="3" key="1">
    <citation type="submission" date="2016-06" db="UniProtKB">
        <authorList>
            <consortium name="WormBaseParasite"/>
        </authorList>
    </citation>
    <scope>IDENTIFICATION</scope>
</reference>
<proteinExistence type="predicted"/>